<evidence type="ECO:0000256" key="2">
    <source>
        <dbReference type="ARBA" id="ARBA00022676"/>
    </source>
</evidence>
<feature type="compositionally biased region" description="Low complexity" evidence="5">
    <location>
        <begin position="110"/>
        <end position="126"/>
    </location>
</feature>
<name>S5RPW5_PLAOV</name>
<dbReference type="PANTHER" id="PTHR20961">
    <property type="entry name" value="GLYCOSYLTRANSFERASE"/>
    <property type="match status" value="1"/>
</dbReference>
<evidence type="ECO:0000313" key="8">
    <source>
        <dbReference type="EMBL" id="AGS18880.1"/>
    </source>
</evidence>
<organism evidence="8">
    <name type="scientific">Plantago ovata</name>
    <name type="common">Blond psyllium</name>
    <name type="synonym">Ispaghul</name>
    <dbReference type="NCBI Taxonomy" id="185002"/>
    <lineage>
        <taxon>Eukaryota</taxon>
        <taxon>Viridiplantae</taxon>
        <taxon>Streptophyta</taxon>
        <taxon>Embryophyta</taxon>
        <taxon>Tracheophyta</taxon>
        <taxon>Spermatophyta</taxon>
        <taxon>Magnoliopsida</taxon>
        <taxon>eudicotyledons</taxon>
        <taxon>Gunneridae</taxon>
        <taxon>Pentapetalae</taxon>
        <taxon>asterids</taxon>
        <taxon>lamiids</taxon>
        <taxon>Lamiales</taxon>
        <taxon>Plantaginaceae</taxon>
        <taxon>Plantagineae</taxon>
        <taxon>Plantago</taxon>
    </lineage>
</organism>
<dbReference type="AlphaFoldDB" id="S5RPW5"/>
<feature type="compositionally biased region" description="Polar residues" evidence="5">
    <location>
        <begin position="88"/>
        <end position="109"/>
    </location>
</feature>
<keyword evidence="6" id="KW-0812">Transmembrane</keyword>
<feature type="region of interest" description="Disordered" evidence="5">
    <location>
        <begin position="79"/>
        <end position="132"/>
    </location>
</feature>
<dbReference type="PANTHER" id="PTHR20961:SF149">
    <property type="entry name" value="PROTEIN O-LINKED-MANNOSE BETA-1,4-N-ACETYLGLUCOSAMINYLTRANSFERASE 2-LIKE"/>
    <property type="match status" value="1"/>
</dbReference>
<evidence type="ECO:0000256" key="6">
    <source>
        <dbReference type="SAM" id="Phobius"/>
    </source>
</evidence>
<keyword evidence="2" id="KW-0328">Glycosyltransferase</keyword>
<dbReference type="Pfam" id="PF04577">
    <property type="entry name" value="Glyco_transf_61"/>
    <property type="match status" value="1"/>
</dbReference>
<sequence length="541" mass="61279">MFKMDIHTILGGCKRFLRKWRLILLLFMSFSIWVTTVNRFMPTVSEAHLELEMDIALDVRVSNERPNASQISENANVSYGNATEIKNPENNTTSTVNSHPTENANLSYGNATENENPENNTTSTINSHPTENANVSYRNATENENPENNTTSTINSHPTDLVLCRKVGPDYADYCDLDGDIRVEAITSTIYVVKPNEIISKSWTIKPYVRWYAPNIKNWTVKLMGLDDINNQNNFIPACSINHSNPAILYSMGGFSGNIYHTFSDLLFPLYAISFGFNREVHFLSTDFVWWLNDKFEDIIVRLTKHQVVNIDEEYGQVHCYTKMVAGLKHPNLVIDKSEPEYERGASMLNFKDIIREVYSLQRKMAMENRSIPRLIFISRKKTRVITNQEEISQVASELGFKVVIADPEILTVVEIAQLVNSCDLLMGIHGAGLTNMVFLPENAVLIQILPFGEIDGSGNTCYRDPTAGMGLRYLEYKITTEESSLSQQYSADDPVLTDPMSIFQKGWSVMASVYLENQNITVDLGRFTEVLVQAKKLLQN</sequence>
<keyword evidence="6" id="KW-0472">Membrane</keyword>
<evidence type="ECO:0000259" key="7">
    <source>
        <dbReference type="Pfam" id="PF04577"/>
    </source>
</evidence>
<keyword evidence="4" id="KW-0325">Glycoprotein</keyword>
<dbReference type="EMBL" id="KC894065">
    <property type="protein sequence ID" value="AGS18880.1"/>
    <property type="molecule type" value="mRNA"/>
</dbReference>
<evidence type="ECO:0000256" key="1">
    <source>
        <dbReference type="ARBA" id="ARBA00004323"/>
    </source>
</evidence>
<keyword evidence="3" id="KW-0808">Transferase</keyword>
<evidence type="ECO:0000256" key="5">
    <source>
        <dbReference type="SAM" id="MobiDB-lite"/>
    </source>
</evidence>
<dbReference type="GO" id="GO:0000139">
    <property type="term" value="C:Golgi membrane"/>
    <property type="evidence" value="ECO:0007669"/>
    <property type="project" value="UniProtKB-SubCell"/>
</dbReference>
<feature type="domain" description="Glycosyltransferase 61 catalytic" evidence="7">
    <location>
        <begin position="345"/>
        <end position="447"/>
    </location>
</feature>
<comment type="subcellular location">
    <subcellularLocation>
        <location evidence="1">Golgi apparatus membrane</location>
        <topology evidence="1">Single-pass type II membrane protein</topology>
    </subcellularLocation>
</comment>
<dbReference type="InterPro" id="IPR049625">
    <property type="entry name" value="Glyco_transf_61_cat"/>
</dbReference>
<protein>
    <submittedName>
        <fullName evidence="8">GT61_6</fullName>
    </submittedName>
</protein>
<evidence type="ECO:0000256" key="4">
    <source>
        <dbReference type="ARBA" id="ARBA00023180"/>
    </source>
</evidence>
<proteinExistence type="evidence at transcript level"/>
<dbReference type="GO" id="GO:0016763">
    <property type="term" value="F:pentosyltransferase activity"/>
    <property type="evidence" value="ECO:0007669"/>
    <property type="project" value="UniProtKB-ARBA"/>
</dbReference>
<dbReference type="InterPro" id="IPR007657">
    <property type="entry name" value="Glycosyltransferase_61"/>
</dbReference>
<accession>S5RPW5</accession>
<feature type="transmembrane region" description="Helical" evidence="6">
    <location>
        <begin position="20"/>
        <end position="41"/>
    </location>
</feature>
<keyword evidence="6" id="KW-1133">Transmembrane helix</keyword>
<reference evidence="8" key="1">
    <citation type="submission" date="2013-04" db="EMBL/GenBank/DDBJ databases">
        <title>Discovery of genes involved in xylan biosynthesis using transcriptional profiling of heteroxylan based mucilaginous tissue.</title>
        <authorList>
            <person name="Wilkerson C.G."/>
            <person name="Jensen J.K."/>
            <person name="Johnson N."/>
        </authorList>
    </citation>
    <scope>NUCLEOTIDE SEQUENCE</scope>
</reference>
<evidence type="ECO:0000256" key="3">
    <source>
        <dbReference type="ARBA" id="ARBA00022679"/>
    </source>
</evidence>